<feature type="compositionally biased region" description="Polar residues" evidence="1">
    <location>
        <begin position="1583"/>
        <end position="1597"/>
    </location>
</feature>
<evidence type="ECO:0000313" key="2">
    <source>
        <dbReference type="EMBL" id="KAK6977813.1"/>
    </source>
</evidence>
<feature type="region of interest" description="Disordered" evidence="1">
    <location>
        <begin position="991"/>
        <end position="1030"/>
    </location>
</feature>
<evidence type="ECO:0000313" key="3">
    <source>
        <dbReference type="Proteomes" id="UP001362999"/>
    </source>
</evidence>
<evidence type="ECO:0000256" key="1">
    <source>
        <dbReference type="SAM" id="MobiDB-lite"/>
    </source>
</evidence>
<keyword evidence="3" id="KW-1185">Reference proteome</keyword>
<feature type="compositionally biased region" description="Basic residues" evidence="1">
    <location>
        <begin position="1612"/>
        <end position="1623"/>
    </location>
</feature>
<dbReference type="EMBL" id="JAWWNJ010000165">
    <property type="protein sequence ID" value="KAK6977813.1"/>
    <property type="molecule type" value="Genomic_DNA"/>
</dbReference>
<comment type="caution">
    <text evidence="2">The sequence shown here is derived from an EMBL/GenBank/DDBJ whole genome shotgun (WGS) entry which is preliminary data.</text>
</comment>
<dbReference type="Proteomes" id="UP001362999">
    <property type="component" value="Unassembled WGS sequence"/>
</dbReference>
<organism evidence="2 3">
    <name type="scientific">Favolaschia claudopus</name>
    <dbReference type="NCBI Taxonomy" id="2862362"/>
    <lineage>
        <taxon>Eukaryota</taxon>
        <taxon>Fungi</taxon>
        <taxon>Dikarya</taxon>
        <taxon>Basidiomycota</taxon>
        <taxon>Agaricomycotina</taxon>
        <taxon>Agaricomycetes</taxon>
        <taxon>Agaricomycetidae</taxon>
        <taxon>Agaricales</taxon>
        <taxon>Marasmiineae</taxon>
        <taxon>Mycenaceae</taxon>
        <taxon>Favolaschia</taxon>
    </lineage>
</organism>
<feature type="region of interest" description="Disordered" evidence="1">
    <location>
        <begin position="1442"/>
        <end position="1638"/>
    </location>
</feature>
<feature type="compositionally biased region" description="Basic residues" evidence="1">
    <location>
        <begin position="1442"/>
        <end position="1451"/>
    </location>
</feature>
<accession>A0AAV9ZCP4</accession>
<name>A0AAV9ZCP4_9AGAR</name>
<gene>
    <name evidence="2" type="ORF">R3P38DRAFT_2809893</name>
</gene>
<protein>
    <submittedName>
        <fullName evidence="2">Uncharacterized protein</fullName>
    </submittedName>
</protein>
<feature type="region of interest" description="Disordered" evidence="1">
    <location>
        <begin position="83"/>
        <end position="102"/>
    </location>
</feature>
<sequence length="1691" mass="186804">MEATAETERHCDLCDKTIRFGHASAGVNNWDEHVKSQKHQRRLKETTKTRAITSFFAPKTKSLPAESSLVSATRATDVECHTPNIPSSSSSSPPVECLTHDSQPTSQDVECIAHDIPELESFPNEARVLLARLRSVILTLPSTVGVAENTDILASFAVDPTTLVQPGQDAWEDVIHDEIDTLMYDGGRSKNNVELSQSIRRGELGMLCLADWLEKCLFQLKIPLGMLERRIERLIDAMVLLGASEHLPPPSLVSAVHTPQPTAKKNTVEPRISLCPGQELPLKEGKSSFLSYALGIHAERSLPWNVEFGSKLVVRSHECKVISTDVCYPCQRLLRHPVITRMLERNEDGIHPNTPFAYLTIDDTQNLLHKKNAQINGLKLAGLSLGRTLLRRATHLEAYSRLRIAISRNDVPRIHAIVGNDLKHGASIFKTLGNIGHASDKNYHPKSYSHAEHQLLYLLLQLGGHAAADLGHRCLGLPSINATKRHIATKPLTVSPRSPLMKEMRHNLEVCYPVPAQQRPDGLSGPGFQIMIDELKVEGRMRWDSRNNMILGVFREHSEDFVLEFLGMEQAELLQEGLAANKVHLASEATVVAVNSFSDVPSQVVAHPFIISPTCKREGTVGQKSLLDAAMKAVNSLKERIGGRLYCISSDGDSTRRAAMLLITFIRELDRDGELYEKLGELPLFDYHCGECDVTGNMDPKHVCKRFRNSLIRLRGSMIDGVVITRPLLKQHLIRDSRHSALHCDQMLNPNDRQNVKLMYDLLSSIAVLPEPKETDSPTFQNNRRVLRLLGAFYRHILEAYTNITLSLHQQLTHISAAMHLMMAIYQKEAGKFIPSQTYFDFMTTGKFWIISPGSDPLELEFAQVRTMTRADSNADTFQLGSRVNAAMHCDNILAEHPDWTRGPRRLRMPVWEEVAGDVSTKIDHISPRSWIGDVRVANVSCKSSWFAGRQEAERELSQAGWDPPFKSMESTGGFSIFCPFGKNEVVLLGSRQDGERDEDDEDRDIPTENPSGNSGIPGVGGESTSDDALLPDLDDIAQETVVNIQETTKIPPEPYLTVTGSTIKQHKATILRIFSNPFSVAESRDRLKRVRGFSRHTDSVAARSAHSTDAIPGEPMVFVEDPAALLVRSNGFVWLAVVTISSIVSGSKQVESLPKRLFGEPNVRAKIQIMELERASESPAPDSEEGDWQWTGKFVGISANGASKICEVDGSLLQLLNPAVLPAQNLANKRTATYHFKSVELVAIAAEMELSTKKTTKLPDVAFTSSFPYRAVGGYACFVRNRSGLSLVQEQGLCDLCPTASLSLKRPTKLVEHMAAHILFDKNPSINRDDNPCGFCLSTKDHCSIVLIRSKGSDGATRIDTTRSRCPNVANLGLTAAANSSQKNPCTNRPMVCPVSPCPSVVWKYNLKLHIQTVHPTARLSNYKSYYQLAEGEEVELKRISTTKKRKSSKKKIDFRISPQHSTEAALGEFSSLDADGNEDSESDEESEGGNCSSRSRSPDLPSAPTIEGASGSDSSRLDSLELQSAQPVAPEAPRPTLRPLSPDNDAEMLPVTLLPVSSQTSPVSRPAEDGSATAEEADGSLIQSAQSPDNLNPAPNLNVGVDEDAPVATRRQRRTRKKPNRRQIMSSDDDDEPQRCSAPNCTIVDTNEQLAHLCCVGLHNTGTLPEWYCDDDCRENAGQTVRKRRRINT</sequence>
<feature type="compositionally biased region" description="Acidic residues" evidence="1">
    <location>
        <begin position="1477"/>
        <end position="1489"/>
    </location>
</feature>
<proteinExistence type="predicted"/>
<reference evidence="2 3" key="1">
    <citation type="journal article" date="2024" name="J Genomics">
        <title>Draft genome sequencing and assembly of Favolaschia claudopus CIRM-BRFM 2984 isolated from oak limbs.</title>
        <authorList>
            <person name="Navarro D."/>
            <person name="Drula E."/>
            <person name="Chaduli D."/>
            <person name="Cazenave R."/>
            <person name="Ahrendt S."/>
            <person name="Wang J."/>
            <person name="Lipzen A."/>
            <person name="Daum C."/>
            <person name="Barry K."/>
            <person name="Grigoriev I.V."/>
            <person name="Favel A."/>
            <person name="Rosso M.N."/>
            <person name="Martin F."/>
        </authorList>
    </citation>
    <scope>NUCLEOTIDE SEQUENCE [LARGE SCALE GENOMIC DNA]</scope>
    <source>
        <strain evidence="2 3">CIRM-BRFM 2984</strain>
    </source>
</reference>